<organism evidence="1 2">
    <name type="scientific">Vibrio genomosp. F6 str. FF-238</name>
    <dbReference type="NCBI Taxonomy" id="1191298"/>
    <lineage>
        <taxon>Bacteria</taxon>
        <taxon>Pseudomonadati</taxon>
        <taxon>Pseudomonadota</taxon>
        <taxon>Gammaproteobacteria</taxon>
        <taxon>Vibrionales</taxon>
        <taxon>Vibrionaceae</taxon>
        <taxon>Vibrio</taxon>
    </lineage>
</organism>
<gene>
    <name evidence="1" type="ORF">A130_13770</name>
</gene>
<sequence>MPVSFSEVLNHTNMKGWKAQEKLAYEGRVTIINYLSSLKVERAPTVSLDLVGNFVMDPTAVTDTCGVAKRLIKEQVSDILQKSQVLLKVTKVAESVSTAIYQSRPVKFFKSVGTSIKEKVISTKDSLIAKLEKLIQRFCSNILDKLKKAYKDIKWVTNYLVDISLWLVSSIVGDLSKLIPGFGYIQNAADIYKGTKKAVTGLTSYFSLKLSGRGVRLNDGYPDIIAYDISSHMACKGFLGIKDVGVKIGQIAAQAAGDAVAAVGGVINYVISVLGRITTAIDYIIQRVNLYRVKEKAKKERNKLLNANSLALNANSFNKWFAESMALSPILTALLMHSNTIGHPMVFLSLLDRYGRLTSYSQSNYDKGTVHINNIKKQALSYINEYSDQYSVKFTPGLQVHKDYLDASMSPTPQIHSVLANPYKN</sequence>
<dbReference type="EMBL" id="AJYW02000058">
    <property type="protein sequence ID" value="OEE78105.1"/>
    <property type="molecule type" value="Genomic_DNA"/>
</dbReference>
<protein>
    <submittedName>
        <fullName evidence="1">Uncharacterized protein</fullName>
    </submittedName>
</protein>
<evidence type="ECO:0000313" key="1">
    <source>
        <dbReference type="EMBL" id="OEE78105.1"/>
    </source>
</evidence>
<dbReference type="RefSeq" id="WP_017052356.1">
    <property type="nucleotide sequence ID" value="NZ_AJYW02000058.1"/>
</dbReference>
<reference evidence="1 2" key="1">
    <citation type="journal article" date="2012" name="Science">
        <title>Ecological populations of bacteria act as socially cohesive units of antibiotic production and resistance.</title>
        <authorList>
            <person name="Cordero O.X."/>
            <person name="Wildschutte H."/>
            <person name="Kirkup B."/>
            <person name="Proehl S."/>
            <person name="Ngo L."/>
            <person name="Hussain F."/>
            <person name="Le Roux F."/>
            <person name="Mincer T."/>
            <person name="Polz M.F."/>
        </authorList>
    </citation>
    <scope>NUCLEOTIDE SEQUENCE [LARGE SCALE GENOMIC DNA]</scope>
    <source>
        <strain evidence="1 2">FF-238</strain>
    </source>
</reference>
<name>A0A1E5D3L4_9VIBR</name>
<dbReference type="Proteomes" id="UP000094165">
    <property type="component" value="Unassembled WGS sequence"/>
</dbReference>
<accession>A0A1E5D3L4</accession>
<proteinExistence type="predicted"/>
<dbReference type="AlphaFoldDB" id="A0A1E5D3L4"/>
<evidence type="ECO:0000313" key="2">
    <source>
        <dbReference type="Proteomes" id="UP000094165"/>
    </source>
</evidence>
<comment type="caution">
    <text evidence="1">The sequence shown here is derived from an EMBL/GenBank/DDBJ whole genome shotgun (WGS) entry which is preliminary data.</text>
</comment>
<keyword evidence="2" id="KW-1185">Reference proteome</keyword>